<gene>
    <name evidence="1" type="ORF">ORF037</name>
</gene>
<accession>A0AAE7P3X0</accession>
<protein>
    <submittedName>
        <fullName evidence="1">Uncharacterized protein</fullName>
    </submittedName>
</protein>
<sequence length="55" mass="6239">MVPINKVDSLGRFESNLISVLAAVETLFKPIYCNVRNSPRQDTYLNLTGEKHENC</sequence>
<dbReference type="EMBL" id="MW147601">
    <property type="protein sequence ID" value="QQO91210.1"/>
    <property type="molecule type" value="Genomic_DNA"/>
</dbReference>
<evidence type="ECO:0000313" key="1">
    <source>
        <dbReference type="EMBL" id="QQO91210.1"/>
    </source>
</evidence>
<name>A0AAE7P3X0_9CAUD</name>
<keyword evidence="2" id="KW-1185">Reference proteome</keyword>
<organism evidence="1 2">
    <name type="scientific">Yersinia phage PYps16N</name>
    <dbReference type="NCBI Taxonomy" id="2801354"/>
    <lineage>
        <taxon>Viruses</taxon>
        <taxon>Duplodnaviria</taxon>
        <taxon>Heunggongvirae</taxon>
        <taxon>Uroviricota</taxon>
        <taxon>Caudoviricetes</taxon>
        <taxon>Chaseviridae</taxon>
        <taxon>Cleopatravirinae</taxon>
        <taxon>Carltongylesvirus</taxon>
        <taxon>Carltongylesvirus PYps16N</taxon>
    </lineage>
</organism>
<proteinExistence type="predicted"/>
<reference evidence="1 2" key="1">
    <citation type="submission" date="2020-10" db="EMBL/GenBank/DDBJ databases">
        <title>Genome of Yersinia pseudotuberculosis phages.</title>
        <authorList>
            <person name="Hammerl J.A."/>
            <person name="Hertwig S."/>
        </authorList>
    </citation>
    <scope>NUCLEOTIDE SEQUENCE [LARGE SCALE GENOMIC DNA]</scope>
</reference>
<dbReference type="Proteomes" id="UP000827906">
    <property type="component" value="Segment"/>
</dbReference>
<evidence type="ECO:0000313" key="2">
    <source>
        <dbReference type="Proteomes" id="UP000827906"/>
    </source>
</evidence>